<reference evidence="2" key="2">
    <citation type="submission" date="2023-06" db="EMBL/GenBank/DDBJ databases">
        <authorList>
            <person name="Kobayashi Y."/>
            <person name="Kayamori A."/>
            <person name="Aoki K."/>
            <person name="Shiwa Y."/>
            <person name="Fujita N."/>
            <person name="Sugita T."/>
            <person name="Iwasaki W."/>
            <person name="Tanaka N."/>
            <person name="Takashima M."/>
        </authorList>
    </citation>
    <scope>NUCLEOTIDE SEQUENCE</scope>
    <source>
        <strain evidence="2">HIS016</strain>
    </source>
</reference>
<organism evidence="2 3">
    <name type="scientific">Cutaneotrichosporon spelunceum</name>
    <dbReference type="NCBI Taxonomy" id="1672016"/>
    <lineage>
        <taxon>Eukaryota</taxon>
        <taxon>Fungi</taxon>
        <taxon>Dikarya</taxon>
        <taxon>Basidiomycota</taxon>
        <taxon>Agaricomycotina</taxon>
        <taxon>Tremellomycetes</taxon>
        <taxon>Trichosporonales</taxon>
        <taxon>Trichosporonaceae</taxon>
        <taxon>Cutaneotrichosporon</taxon>
    </lineage>
</organism>
<comment type="caution">
    <text evidence="2">The sequence shown here is derived from an EMBL/GenBank/DDBJ whole genome shotgun (WGS) entry which is preliminary data.</text>
</comment>
<evidence type="ECO:0000313" key="2">
    <source>
        <dbReference type="EMBL" id="GMK55949.1"/>
    </source>
</evidence>
<proteinExistence type="predicted"/>
<name>A0AAD3TSE1_9TREE</name>
<keyword evidence="1" id="KW-1133">Transmembrane helix</keyword>
<keyword evidence="1" id="KW-0812">Transmembrane</keyword>
<accession>A0AAD3TSE1</accession>
<keyword evidence="3" id="KW-1185">Reference proteome</keyword>
<protein>
    <submittedName>
        <fullName evidence="2">Uncharacterized protein</fullName>
    </submittedName>
</protein>
<evidence type="ECO:0000313" key="3">
    <source>
        <dbReference type="Proteomes" id="UP001222932"/>
    </source>
</evidence>
<feature type="transmembrane region" description="Helical" evidence="1">
    <location>
        <begin position="30"/>
        <end position="56"/>
    </location>
</feature>
<evidence type="ECO:0000256" key="1">
    <source>
        <dbReference type="SAM" id="Phobius"/>
    </source>
</evidence>
<keyword evidence="1" id="KW-0472">Membrane</keyword>
<gene>
    <name evidence="2" type="ORF">CspeluHIS016_0210050</name>
</gene>
<sequence>MTDPRGQSPPLSAGHFPNLLERLRNARAAYSVHIATVAASVLGSLAILFIAFTLGVQYRRRHRKPSLPTVLVRSPSSPHIWISPPGGAVDPTQLAPAVWRGGLEPAM</sequence>
<dbReference type="EMBL" id="BTCM01000002">
    <property type="protein sequence ID" value="GMK55949.1"/>
    <property type="molecule type" value="Genomic_DNA"/>
</dbReference>
<dbReference type="AlphaFoldDB" id="A0AAD3TSE1"/>
<reference evidence="2" key="1">
    <citation type="journal article" date="2023" name="BMC Genomics">
        <title>Chromosome-level genome assemblies of Cutaneotrichosporon spp. (Trichosporonales, Basidiomycota) reveal imbalanced evolution between nucleotide sequences and chromosome synteny.</title>
        <authorList>
            <person name="Kobayashi Y."/>
            <person name="Kayamori A."/>
            <person name="Aoki K."/>
            <person name="Shiwa Y."/>
            <person name="Matsutani M."/>
            <person name="Fujita N."/>
            <person name="Sugita T."/>
            <person name="Iwasaki W."/>
            <person name="Tanaka N."/>
            <person name="Takashima M."/>
        </authorList>
    </citation>
    <scope>NUCLEOTIDE SEQUENCE</scope>
    <source>
        <strain evidence="2">HIS016</strain>
    </source>
</reference>
<dbReference type="Proteomes" id="UP001222932">
    <property type="component" value="Unassembled WGS sequence"/>
</dbReference>